<dbReference type="VEuPathDB" id="CryptoDB:cand_012650"/>
<dbReference type="EMBL" id="LRBS01000117">
    <property type="protein sequence ID" value="OII72315.1"/>
    <property type="molecule type" value="Genomic_DNA"/>
</dbReference>
<dbReference type="GO" id="GO:0016538">
    <property type="term" value="F:cyclin-dependent protein serine/threonine kinase regulator activity"/>
    <property type="evidence" value="ECO:0007669"/>
    <property type="project" value="InterPro"/>
</dbReference>
<accession>A0A1J4MFS7</accession>
<dbReference type="PANTHER" id="PTHR10026">
    <property type="entry name" value="CYCLIN"/>
    <property type="match status" value="1"/>
</dbReference>
<dbReference type="GO" id="GO:0006357">
    <property type="term" value="P:regulation of transcription by RNA polymerase II"/>
    <property type="evidence" value="ECO:0007669"/>
    <property type="project" value="InterPro"/>
</dbReference>
<evidence type="ECO:0000313" key="3">
    <source>
        <dbReference type="Proteomes" id="UP000186804"/>
    </source>
</evidence>
<organism evidence="2 3">
    <name type="scientific">Cryptosporidium andersoni</name>
    <dbReference type="NCBI Taxonomy" id="117008"/>
    <lineage>
        <taxon>Eukaryota</taxon>
        <taxon>Sar</taxon>
        <taxon>Alveolata</taxon>
        <taxon>Apicomplexa</taxon>
        <taxon>Conoidasida</taxon>
        <taxon>Coccidia</taxon>
        <taxon>Eucoccidiorida</taxon>
        <taxon>Eimeriorina</taxon>
        <taxon>Cryptosporidiidae</taxon>
        <taxon>Cryptosporidium</taxon>
    </lineage>
</organism>
<gene>
    <name evidence="2" type="ORF">cand_012650</name>
</gene>
<protein>
    <submittedName>
        <fullName evidence="2">Uncharacterized protein</fullName>
    </submittedName>
</protein>
<dbReference type="GeneID" id="92365450"/>
<dbReference type="Gene3D" id="1.10.472.10">
    <property type="entry name" value="Cyclin-like"/>
    <property type="match status" value="1"/>
</dbReference>
<name>A0A1J4MFS7_9CRYT</name>
<dbReference type="AlphaFoldDB" id="A0A1J4MFS7"/>
<dbReference type="InterPro" id="IPR043198">
    <property type="entry name" value="Cyclin/Ssn8"/>
</dbReference>
<evidence type="ECO:0000313" key="2">
    <source>
        <dbReference type="EMBL" id="OII72315.1"/>
    </source>
</evidence>
<feature type="transmembrane region" description="Helical" evidence="1">
    <location>
        <begin position="221"/>
        <end position="242"/>
    </location>
</feature>
<proteinExistence type="predicted"/>
<keyword evidence="1" id="KW-1133">Transmembrane helix</keyword>
<keyword evidence="3" id="KW-1185">Reference proteome</keyword>
<evidence type="ECO:0000256" key="1">
    <source>
        <dbReference type="SAM" id="Phobius"/>
    </source>
</evidence>
<dbReference type="Proteomes" id="UP000186804">
    <property type="component" value="Unassembled WGS sequence"/>
</dbReference>
<dbReference type="InterPro" id="IPR036915">
    <property type="entry name" value="Cyclin-like_sf"/>
</dbReference>
<sequence length="286" mass="33019">MDDTSDSRPEIWQLSSISSGYRELFLGTSKLAMVLCTNLHLSPGTTITAFYYIYKFWSKFDALETDRRFIASAAVLLAWKVREDVEPSRSSRKLSELSRFLYRILKANTLAQNSNNASSLDISSSLWIYKDSGKEYSNYMEQIKTYEFALLRAINFELTPIELPFNHIERLTRLLLYSPMAKEEGEDEDREYQSLKMFRLLSMSICMDLYRLPNVCMQYNALEISLCSVWFAGIFLSLPFAYEGVDKSSKMLWISKVAPNINQNNLSRCMNESGKILLWLVDSDSS</sequence>
<keyword evidence="1" id="KW-0812">Transmembrane</keyword>
<dbReference type="SUPFAM" id="SSF47954">
    <property type="entry name" value="Cyclin-like"/>
    <property type="match status" value="1"/>
</dbReference>
<dbReference type="OrthoDB" id="361691at2759"/>
<comment type="caution">
    <text evidence="2">The sequence shown here is derived from an EMBL/GenBank/DDBJ whole genome shotgun (WGS) entry which is preliminary data.</text>
</comment>
<reference evidence="2 3" key="1">
    <citation type="submission" date="2016-10" db="EMBL/GenBank/DDBJ databases">
        <title>Reductive evolution of mitochondrial metabolism and differential evolution of invasion-related proteins in Cryptosporidium.</title>
        <authorList>
            <person name="Liu S."/>
            <person name="Roellig D.M."/>
            <person name="Guo Y."/>
            <person name="Li N."/>
            <person name="Frace M.A."/>
            <person name="Tang K."/>
            <person name="Zhang L."/>
            <person name="Feng Y."/>
            <person name="Xiao L."/>
        </authorList>
    </citation>
    <scope>NUCLEOTIDE SEQUENCE [LARGE SCALE GENOMIC DNA]</scope>
    <source>
        <strain evidence="2">30847</strain>
    </source>
</reference>
<dbReference type="RefSeq" id="XP_067066910.1">
    <property type="nucleotide sequence ID" value="XM_067211502.1"/>
</dbReference>
<keyword evidence="1" id="KW-0472">Membrane</keyword>